<dbReference type="InterPro" id="IPR008613">
    <property type="entry name" value="Excalibur_Ca-bd_domain"/>
</dbReference>
<feature type="domain" description="Excalibur calcium-binding" evidence="3">
    <location>
        <begin position="87"/>
        <end position="123"/>
    </location>
</feature>
<proteinExistence type="predicted"/>
<feature type="region of interest" description="Disordered" evidence="1">
    <location>
        <begin position="43"/>
        <end position="127"/>
    </location>
</feature>
<evidence type="ECO:0000259" key="3">
    <source>
        <dbReference type="SMART" id="SM00894"/>
    </source>
</evidence>
<keyword evidence="5" id="KW-1185">Reference proteome</keyword>
<feature type="chain" id="PRO_5016590916" evidence="2">
    <location>
        <begin position="27"/>
        <end position="127"/>
    </location>
</feature>
<protein>
    <submittedName>
        <fullName evidence="4">Calcium-binding protein</fullName>
    </submittedName>
</protein>
<organism evidence="4 5">
    <name type="scientific">Rhodococcus gordoniae</name>
    <dbReference type="NCBI Taxonomy" id="223392"/>
    <lineage>
        <taxon>Bacteria</taxon>
        <taxon>Bacillati</taxon>
        <taxon>Actinomycetota</taxon>
        <taxon>Actinomycetes</taxon>
        <taxon>Mycobacteriales</taxon>
        <taxon>Nocardiaceae</taxon>
        <taxon>Rhodococcus</taxon>
    </lineage>
</organism>
<name>A0A379LTH1_9NOCA</name>
<feature type="compositionally biased region" description="Basic and acidic residues" evidence="1">
    <location>
        <begin position="112"/>
        <end position="127"/>
    </location>
</feature>
<evidence type="ECO:0000313" key="5">
    <source>
        <dbReference type="Proteomes" id="UP000254569"/>
    </source>
</evidence>
<accession>A0A379LTH1</accession>
<feature type="compositionally biased region" description="Pro residues" evidence="1">
    <location>
        <begin position="49"/>
        <end position="82"/>
    </location>
</feature>
<gene>
    <name evidence="4" type="ORF">NCTC13296_00019</name>
</gene>
<feature type="signal peptide" evidence="2">
    <location>
        <begin position="1"/>
        <end position="26"/>
    </location>
</feature>
<evidence type="ECO:0000313" key="4">
    <source>
        <dbReference type="EMBL" id="SUE13212.1"/>
    </source>
</evidence>
<sequence>MKFRRIVAATLGCVALTVTAPSTAGAFPLVDLLPKGIADLVPSGSFNPFAPPPAPAPAPPAAPAPQAAPPPQAAPAPRPAPAAPSGGFQNCTEAWNAGAAPVHRNDPGYAPRLDRDNDGIGCERDPR</sequence>
<dbReference type="EMBL" id="UGVI01000001">
    <property type="protein sequence ID" value="SUE13212.1"/>
    <property type="molecule type" value="Genomic_DNA"/>
</dbReference>
<dbReference type="AlphaFoldDB" id="A0A379LTH1"/>
<dbReference type="Pfam" id="PF05901">
    <property type="entry name" value="Excalibur"/>
    <property type="match status" value="1"/>
</dbReference>
<dbReference type="SMART" id="SM00894">
    <property type="entry name" value="Excalibur"/>
    <property type="match status" value="1"/>
</dbReference>
<keyword evidence="2" id="KW-0732">Signal</keyword>
<evidence type="ECO:0000256" key="1">
    <source>
        <dbReference type="SAM" id="MobiDB-lite"/>
    </source>
</evidence>
<reference evidence="4 5" key="1">
    <citation type="submission" date="2018-06" db="EMBL/GenBank/DDBJ databases">
        <authorList>
            <consortium name="Pathogen Informatics"/>
            <person name="Doyle S."/>
        </authorList>
    </citation>
    <scope>NUCLEOTIDE SEQUENCE [LARGE SCALE GENOMIC DNA]</scope>
    <source>
        <strain evidence="4 5">NCTC13296</strain>
    </source>
</reference>
<evidence type="ECO:0000256" key="2">
    <source>
        <dbReference type="SAM" id="SignalP"/>
    </source>
</evidence>
<dbReference type="OrthoDB" id="4337778at2"/>
<dbReference type="Proteomes" id="UP000254569">
    <property type="component" value="Unassembled WGS sequence"/>
</dbReference>
<dbReference type="RefSeq" id="WP_115311422.1">
    <property type="nucleotide sequence ID" value="NZ_UGVI01000001.1"/>
</dbReference>